<dbReference type="Proteomes" id="UP000629870">
    <property type="component" value="Unassembled WGS sequence"/>
</dbReference>
<dbReference type="PANTHER" id="PTHR43476:SF3">
    <property type="entry name" value="FAD-BINDING MONOOXYGENASE"/>
    <property type="match status" value="1"/>
</dbReference>
<evidence type="ECO:0000256" key="2">
    <source>
        <dbReference type="SAM" id="Phobius"/>
    </source>
</evidence>
<dbReference type="Pfam" id="PF01494">
    <property type="entry name" value="FAD_binding_3"/>
    <property type="match status" value="1"/>
</dbReference>
<evidence type="ECO:0000313" key="5">
    <source>
        <dbReference type="EMBL" id="TNM73034.1"/>
    </source>
</evidence>
<dbReference type="InterPro" id="IPR036188">
    <property type="entry name" value="FAD/NAD-bd_sf"/>
</dbReference>
<comment type="caution">
    <text evidence="5">The sequence shown here is derived from an EMBL/GenBank/DDBJ whole genome shotgun (WGS) entry which is preliminary data.</text>
</comment>
<dbReference type="Proteomes" id="UP000313988">
    <property type="component" value="Unassembled WGS sequence"/>
</dbReference>
<dbReference type="EMBL" id="VDMO01000001">
    <property type="protein sequence ID" value="TNM73034.1"/>
    <property type="molecule type" value="Genomic_DNA"/>
</dbReference>
<dbReference type="PANTHER" id="PTHR43476">
    <property type="entry name" value="3-(3-HYDROXY-PHENYL)PROPIONATE/3-HYDROXYCINNAMIC ACID HYDROXYLASE"/>
    <property type="match status" value="1"/>
</dbReference>
<dbReference type="GO" id="GO:0008688">
    <property type="term" value="F:3-(3-hydroxyphenyl)propionate hydroxylase activity"/>
    <property type="evidence" value="ECO:0007669"/>
    <property type="project" value="TreeGrafter"/>
</dbReference>
<feature type="domain" description="FAD-binding" evidence="3">
    <location>
        <begin position="12"/>
        <end position="332"/>
    </location>
</feature>
<dbReference type="GO" id="GO:0019622">
    <property type="term" value="P:3-(3-hydroxy)phenylpropionate catabolic process"/>
    <property type="evidence" value="ECO:0007669"/>
    <property type="project" value="TreeGrafter"/>
</dbReference>
<keyword evidence="1" id="KW-0560">Oxidoreductase</keyword>
<keyword evidence="2" id="KW-1133">Transmembrane helix</keyword>
<dbReference type="OrthoDB" id="9806565at2"/>
<keyword evidence="7" id="KW-1185">Reference proteome</keyword>
<dbReference type="GO" id="GO:0071949">
    <property type="term" value="F:FAD binding"/>
    <property type="evidence" value="ECO:0007669"/>
    <property type="project" value="InterPro"/>
</dbReference>
<reference evidence="5 6" key="1">
    <citation type="submission" date="2019-06" db="EMBL/GenBank/DDBJ databases">
        <title>Genome sequence of Deinococcus radiopugnans ATCC 19172.</title>
        <authorList>
            <person name="Maclea K.S."/>
            <person name="Maynard C.R."/>
        </authorList>
    </citation>
    <scope>NUCLEOTIDE SEQUENCE [LARGE SCALE GENOMIC DNA]</scope>
    <source>
        <strain evidence="5 6">ATCC 19172</strain>
    </source>
</reference>
<evidence type="ECO:0000256" key="1">
    <source>
        <dbReference type="ARBA" id="ARBA00023002"/>
    </source>
</evidence>
<dbReference type="AlphaFoldDB" id="A0A5C4YC75"/>
<dbReference type="EMBL" id="JACHEW010000002">
    <property type="protein sequence ID" value="MBB6015267.1"/>
    <property type="molecule type" value="Genomic_DNA"/>
</dbReference>
<dbReference type="InterPro" id="IPR002938">
    <property type="entry name" value="FAD-bd"/>
</dbReference>
<evidence type="ECO:0000259" key="3">
    <source>
        <dbReference type="Pfam" id="PF01494"/>
    </source>
</evidence>
<dbReference type="SUPFAM" id="SSF51905">
    <property type="entry name" value="FAD/NAD(P)-binding domain"/>
    <property type="match status" value="1"/>
</dbReference>
<dbReference type="InterPro" id="IPR050631">
    <property type="entry name" value="PheA/TfdB_FAD_monoxygenase"/>
</dbReference>
<evidence type="ECO:0000313" key="7">
    <source>
        <dbReference type="Proteomes" id="UP000629870"/>
    </source>
</evidence>
<dbReference type="PRINTS" id="PR00420">
    <property type="entry name" value="RNGMNOXGNASE"/>
</dbReference>
<accession>A0A5C4YC75</accession>
<gene>
    <name evidence="5" type="ORF">FHR04_00990</name>
    <name evidence="4" type="ORF">HNQ04_000496</name>
</gene>
<keyword evidence="2" id="KW-0472">Membrane</keyword>
<proteinExistence type="predicted"/>
<dbReference type="Gene3D" id="3.50.50.60">
    <property type="entry name" value="FAD/NAD(P)-binding domain"/>
    <property type="match status" value="1"/>
</dbReference>
<name>A0A5C4YC75_9DEIO</name>
<feature type="transmembrane region" description="Helical" evidence="2">
    <location>
        <begin position="13"/>
        <end position="34"/>
    </location>
</feature>
<keyword evidence="5" id="KW-0503">Monooxygenase</keyword>
<evidence type="ECO:0000313" key="6">
    <source>
        <dbReference type="Proteomes" id="UP000313988"/>
    </source>
</evidence>
<sequence length="392" mass="42502">MGLQTVTEPVLDVLIVGGGPVGLFLGCLLAQRGLGVRVLERRERPGQHSRAIGIHPPALKAFRAVGLTAPLLSAGLPITRGLVTGEAAPLGELGFGAASADFPFILSLPQRETEAVLRRRLAELAPGSFRAGAEVLTLRQENDCVHVTVRDNGRRLELRARHVIGADGWRSAVREALGQPFPGQLYPDKYLMGDFPDTTPLGQAALVSLTGEGVVESFPLPGQNGAEPGRRWVAHTGKRLLDAPSARDLTTLIERRTGLHVPAAECRMLSAFEVRRHRVACMVRGRTVLIGDAAHVVSPIGGQGMNLGWLDAAALAPLLQQSLEGRRVDWRHFERTRLRSAAIAGHQAELNMAAGRPAGVWGQRWREQLIRRVLRSPAAEPLLARAFTMRWL</sequence>
<protein>
    <submittedName>
        <fullName evidence="4">2-polyprenyl-6-methoxyphenol hydroxylase-like FAD-dependent oxidoreductase</fullName>
    </submittedName>
    <submittedName>
        <fullName evidence="5">FAD-dependent monooxygenase</fullName>
    </submittedName>
</protein>
<organism evidence="5 6">
    <name type="scientific">Deinococcus radiopugnans ATCC 19172</name>
    <dbReference type="NCBI Taxonomy" id="585398"/>
    <lineage>
        <taxon>Bacteria</taxon>
        <taxon>Thermotogati</taxon>
        <taxon>Deinococcota</taxon>
        <taxon>Deinococci</taxon>
        <taxon>Deinococcales</taxon>
        <taxon>Deinococcaceae</taxon>
        <taxon>Deinococcus</taxon>
    </lineage>
</organism>
<reference evidence="4 7" key="2">
    <citation type="submission" date="2020-08" db="EMBL/GenBank/DDBJ databases">
        <title>Genomic Encyclopedia of Type Strains, Phase IV (KMG-IV): sequencing the most valuable type-strain genomes for metagenomic binning, comparative biology and taxonomic classification.</title>
        <authorList>
            <person name="Goeker M."/>
        </authorList>
    </citation>
    <scope>NUCLEOTIDE SEQUENCE [LARGE SCALE GENOMIC DNA]</scope>
    <source>
        <strain evidence="4 7">DSM 12027</strain>
    </source>
</reference>
<keyword evidence="2" id="KW-0812">Transmembrane</keyword>
<dbReference type="Gene3D" id="3.30.70.2450">
    <property type="match status" value="1"/>
</dbReference>
<dbReference type="RefSeq" id="WP_139400031.1">
    <property type="nucleotide sequence ID" value="NZ_JACHEW010000002.1"/>
</dbReference>
<evidence type="ECO:0000313" key="4">
    <source>
        <dbReference type="EMBL" id="MBB6015267.1"/>
    </source>
</evidence>